<dbReference type="PATRIC" id="fig|49547.3.peg.751"/>
<dbReference type="OrthoDB" id="73058at2157"/>
<evidence type="ECO:0000313" key="2">
    <source>
        <dbReference type="Proteomes" id="UP000077245"/>
    </source>
</evidence>
<evidence type="ECO:0000313" key="1">
    <source>
        <dbReference type="EMBL" id="KZX13435.1"/>
    </source>
</evidence>
<dbReference type="Proteomes" id="UP000077245">
    <property type="component" value="Unassembled WGS sequence"/>
</dbReference>
<accession>A0A162FI86</accession>
<proteinExistence type="predicted"/>
<protein>
    <recommendedName>
        <fullName evidence="3">C2H2-type domain-containing protein</fullName>
    </recommendedName>
</protein>
<keyword evidence="2" id="KW-1185">Reference proteome</keyword>
<dbReference type="EMBL" id="LWMV01000146">
    <property type="protein sequence ID" value="KZX13435.1"/>
    <property type="molecule type" value="Genomic_DNA"/>
</dbReference>
<sequence length="58" mass="6770">MSNEGNNKLNINKEVKIETCYLCGIEFDINADDLSHYHYGKYPMCTYCSEAYGFFNQE</sequence>
<gene>
    <name evidence="1" type="ORF">MBCUR_06990</name>
</gene>
<dbReference type="STRING" id="49547.MBCUR_06990"/>
<name>A0A162FI86_9EURY</name>
<dbReference type="RefSeq" id="WP_157077650.1">
    <property type="nucleotide sequence ID" value="NZ_LWMV01000146.1"/>
</dbReference>
<comment type="caution">
    <text evidence="1">The sequence shown here is derived from an EMBL/GenBank/DDBJ whole genome shotgun (WGS) entry which is preliminary data.</text>
</comment>
<dbReference type="AlphaFoldDB" id="A0A162FI86"/>
<reference evidence="1 2" key="1">
    <citation type="submission" date="2016-04" db="EMBL/GenBank/DDBJ databases">
        <title>Genome sequence of Methanobrevibacter curvatus DSM 11111.</title>
        <authorList>
            <person name="Poehlein A."/>
            <person name="Seedorf H."/>
            <person name="Daniel R."/>
        </authorList>
    </citation>
    <scope>NUCLEOTIDE SEQUENCE [LARGE SCALE GENOMIC DNA]</scope>
    <source>
        <strain evidence="1 2">DSM 11111</strain>
    </source>
</reference>
<organism evidence="1 2">
    <name type="scientific">Methanobrevibacter curvatus</name>
    <dbReference type="NCBI Taxonomy" id="49547"/>
    <lineage>
        <taxon>Archaea</taxon>
        <taxon>Methanobacteriati</taxon>
        <taxon>Methanobacteriota</taxon>
        <taxon>Methanomada group</taxon>
        <taxon>Methanobacteria</taxon>
        <taxon>Methanobacteriales</taxon>
        <taxon>Methanobacteriaceae</taxon>
        <taxon>Methanobrevibacter</taxon>
    </lineage>
</organism>
<evidence type="ECO:0008006" key="3">
    <source>
        <dbReference type="Google" id="ProtNLM"/>
    </source>
</evidence>